<organism evidence="2 3">
    <name type="scientific">Clonorchis sinensis</name>
    <name type="common">Chinese liver fluke</name>
    <dbReference type="NCBI Taxonomy" id="79923"/>
    <lineage>
        <taxon>Eukaryota</taxon>
        <taxon>Metazoa</taxon>
        <taxon>Spiralia</taxon>
        <taxon>Lophotrochozoa</taxon>
        <taxon>Platyhelminthes</taxon>
        <taxon>Trematoda</taxon>
        <taxon>Digenea</taxon>
        <taxon>Opisthorchiida</taxon>
        <taxon>Opisthorchiata</taxon>
        <taxon>Opisthorchiidae</taxon>
        <taxon>Clonorchis</taxon>
    </lineage>
</organism>
<dbReference type="InterPro" id="IPR000571">
    <property type="entry name" value="Znf_CCCH"/>
</dbReference>
<proteinExistence type="predicted"/>
<protein>
    <submittedName>
        <fullName evidence="2">Uncharacterized protein</fullName>
    </submittedName>
</protein>
<evidence type="ECO:0000313" key="3">
    <source>
        <dbReference type="Proteomes" id="UP000286415"/>
    </source>
</evidence>
<accession>A0A3R7D9V8</accession>
<dbReference type="InParanoid" id="A0A3R7D9V8"/>
<dbReference type="Proteomes" id="UP000286415">
    <property type="component" value="Unassembled WGS sequence"/>
</dbReference>
<dbReference type="PROSITE" id="PS50103">
    <property type="entry name" value="ZF_C3H1"/>
    <property type="match status" value="1"/>
</dbReference>
<name>A0A3R7D9V8_CLOSI</name>
<sequence length="1453" mass="162052">MRLRTAGQYDFTPRPPRSTITRSTGSRCSRSDCSPLAFLAWLHLVERRSSQCSPRDHCSTQARPPHQGGSFRSGHGQKHGRCALRASKDSSSDHQRFFWNTARVWWEHRTNNAQVRRMVFGKNNSPTIVELTTLLRLCWFGYVLRIPRRRRVLRRPFSRPFVRYETPVENEKVAIQIPDDDNVEYHPEDSLSLLGIDGNELRDVSFYNGNIDFTGGYPLSPVIETIFGCALFSEERKGDPSSVQTMNVPVPTSSSSFYIATQSSLNEVDLEDVPMDVVTSDGESEEYTKDPPSDCANLLSEVLNRSLFDVVSADVSSLSHKVSFTLPKNSADLDEMELRSRALRSLLLQRHSPTKDEHSISSYSDNAITNASSSAASLVTKTLFIGSGKHLSQRVAQNRFVITVSDTSDSDTPDDCPPVRRVLQGTGNSDTCHDAVLVPEGLSSAPTTASPTMVVTTAFGATGTTVTTDATNTTTRATYPITYTVNSSTSETTPASIPVAKRSPTTEIAQRGLLQRKMELLRLTLTVKRQQRIVEERRQLTNKLFRACSELRARMKTTRKLYKQAYKSLQQASITQHSYQRQLLSAQRRYTHECNNVRLSAKGTFPNQPKKPSAAADKCKPISAASVESMTLLRMRLMPTFLKILQYIKVTTPYFTFYRFDIPLASKMPCTLPTSEHMTNHGLVGRSSSSRSSSCAVNVVTRVDPNVPLCPFSLDGECKDTECSLQHPPNVLDKLPFIPSSTLLDKETSTASQASPSVSGGEEYCPVCKKTLSTSTMEVVEPTLRRWHALYLGYKRSIATGVLTDFSKVCSTSLDLLRQSADNPEIVDHHLALVHSKVRGSKTIDIVECLKASDYSLAACRSVFRSPLLNGMVRRLIARSALETLLLEINRTPHTEDFTLTISTSFICLAYHLCWLLSESCTIDSACSFLDKLLEDVNKKHPVRYGLWWLKLLLTLGQRIPAEDTLFSLLNFPNFTKRTVAQCQSLIEEAVSDLGIPKTAAALGDIPAFTKESCILRSCYLALVYLYIQTLCVKQQYETAGELCLHFSTLDFLQDFDDLFFPTAVYALHVSDASLDWPSLLKNVPESLRSTLTISFRIEFSFLLANLACRKKSLDIARSLLLESLAGLTFLPSDADSDVLKTFEELLGVNAAECEPLVLSELLSSRGRTYLWLSYCLYSLLCSANTAVPLNYLMEYFQKQQTTETPTEDRATFDRLLLHMIVTLANGLLTSDMASDYSQCLSTIFLDRPLAPNRHIVPSWFIELIQRISLTQFSSPGVRQDLCVRLVETYGPHLVPPLCRTLFAMGDHFLAQSLCAIGRLDKPCREDFWLLSAALLFSESGKTTTPTASRQRIVRLHELFSDAISAVPSSSVLWKYFALVTKAIGTGTALLLKRAGEFGMLDAISEFVKEKEPMSTPARSASRSDPSLRETTPLSGNKRKKSSRRTSLFIKQS</sequence>
<feature type="compositionally biased region" description="Polar residues" evidence="1">
    <location>
        <begin position="1417"/>
        <end position="1435"/>
    </location>
</feature>
<feature type="region of interest" description="Disordered" evidence="1">
    <location>
        <begin position="52"/>
        <end position="87"/>
    </location>
</feature>
<evidence type="ECO:0000313" key="2">
    <source>
        <dbReference type="EMBL" id="KAG5448746.1"/>
    </source>
</evidence>
<reference evidence="2 3" key="2">
    <citation type="journal article" date="2021" name="Genomics">
        <title>High-quality reference genome for Clonorchis sinensis.</title>
        <authorList>
            <person name="Young N.D."/>
            <person name="Stroehlein A.J."/>
            <person name="Kinkar L."/>
            <person name="Wang T."/>
            <person name="Sohn W.M."/>
            <person name="Chang B.C.H."/>
            <person name="Kaur P."/>
            <person name="Weisz D."/>
            <person name="Dudchenko O."/>
            <person name="Aiden E.L."/>
            <person name="Korhonen P.K."/>
            <person name="Gasser R.B."/>
        </authorList>
    </citation>
    <scope>NUCLEOTIDE SEQUENCE [LARGE SCALE GENOMIC DNA]</scope>
    <source>
        <strain evidence="2">Cs-k2</strain>
    </source>
</reference>
<feature type="region of interest" description="Disordered" evidence="1">
    <location>
        <begin position="1"/>
        <end position="27"/>
    </location>
</feature>
<feature type="region of interest" description="Disordered" evidence="1">
    <location>
        <begin position="1412"/>
        <end position="1453"/>
    </location>
</feature>
<gene>
    <name evidence="2" type="ORF">CSKR_100128</name>
</gene>
<dbReference type="GO" id="GO:0046872">
    <property type="term" value="F:metal ion binding"/>
    <property type="evidence" value="ECO:0007669"/>
    <property type="project" value="InterPro"/>
</dbReference>
<dbReference type="EMBL" id="NIRI02000042">
    <property type="protein sequence ID" value="KAG5448746.1"/>
    <property type="molecule type" value="Genomic_DNA"/>
</dbReference>
<keyword evidence="3" id="KW-1185">Reference proteome</keyword>
<comment type="caution">
    <text evidence="2">The sequence shown here is derived from an EMBL/GenBank/DDBJ whole genome shotgun (WGS) entry which is preliminary data.</text>
</comment>
<evidence type="ECO:0000256" key="1">
    <source>
        <dbReference type="SAM" id="MobiDB-lite"/>
    </source>
</evidence>
<dbReference type="OrthoDB" id="6267990at2759"/>
<feature type="compositionally biased region" description="Polar residues" evidence="1">
    <location>
        <begin position="18"/>
        <end position="27"/>
    </location>
</feature>
<reference evidence="2 3" key="1">
    <citation type="journal article" date="2018" name="Biotechnol. Adv.">
        <title>Improved genomic resources and new bioinformatic workflow for the carcinogenic parasite Clonorchis sinensis: Biotechnological implications.</title>
        <authorList>
            <person name="Wang D."/>
            <person name="Korhonen P.K."/>
            <person name="Gasser R.B."/>
            <person name="Young N.D."/>
        </authorList>
    </citation>
    <scope>NUCLEOTIDE SEQUENCE [LARGE SCALE GENOMIC DNA]</scope>
    <source>
        <strain evidence="2">Cs-k2</strain>
    </source>
</reference>